<accession>A0A4Y7K211</accession>
<protein>
    <submittedName>
        <fullName evidence="2">Uncharacterized protein</fullName>
    </submittedName>
</protein>
<gene>
    <name evidence="2" type="ORF">C5167_010047</name>
</gene>
<organism evidence="2 3">
    <name type="scientific">Papaver somniferum</name>
    <name type="common">Opium poppy</name>
    <dbReference type="NCBI Taxonomy" id="3469"/>
    <lineage>
        <taxon>Eukaryota</taxon>
        <taxon>Viridiplantae</taxon>
        <taxon>Streptophyta</taxon>
        <taxon>Embryophyta</taxon>
        <taxon>Tracheophyta</taxon>
        <taxon>Spermatophyta</taxon>
        <taxon>Magnoliopsida</taxon>
        <taxon>Ranunculales</taxon>
        <taxon>Papaveraceae</taxon>
        <taxon>Papaveroideae</taxon>
        <taxon>Papaver</taxon>
    </lineage>
</organism>
<keyword evidence="3" id="KW-1185">Reference proteome</keyword>
<dbReference type="EMBL" id="CM010720">
    <property type="protein sequence ID" value="RZC66370.1"/>
    <property type="molecule type" value="Genomic_DNA"/>
</dbReference>
<name>A0A4Y7K211_PAPSO</name>
<feature type="compositionally biased region" description="Basic and acidic residues" evidence="1">
    <location>
        <begin position="52"/>
        <end position="62"/>
    </location>
</feature>
<reference evidence="2 3" key="1">
    <citation type="journal article" date="2018" name="Science">
        <title>The opium poppy genome and morphinan production.</title>
        <authorList>
            <person name="Guo L."/>
            <person name="Winzer T."/>
            <person name="Yang X."/>
            <person name="Li Y."/>
            <person name="Ning Z."/>
            <person name="He Z."/>
            <person name="Teodor R."/>
            <person name="Lu Y."/>
            <person name="Bowser T.A."/>
            <person name="Graham I.A."/>
            <person name="Ye K."/>
        </authorList>
    </citation>
    <scope>NUCLEOTIDE SEQUENCE [LARGE SCALE GENOMIC DNA]</scope>
    <source>
        <strain evidence="3">cv. HN1</strain>
        <tissue evidence="2">Leaves</tissue>
    </source>
</reference>
<proteinExistence type="predicted"/>
<feature type="compositionally biased region" description="Polar residues" evidence="1">
    <location>
        <begin position="26"/>
        <end position="51"/>
    </location>
</feature>
<evidence type="ECO:0000256" key="1">
    <source>
        <dbReference type="SAM" id="MobiDB-lite"/>
    </source>
</evidence>
<evidence type="ECO:0000313" key="3">
    <source>
        <dbReference type="Proteomes" id="UP000316621"/>
    </source>
</evidence>
<evidence type="ECO:0000313" key="2">
    <source>
        <dbReference type="EMBL" id="RZC66370.1"/>
    </source>
</evidence>
<dbReference type="AlphaFoldDB" id="A0A4Y7K211"/>
<sequence>MDVGEMIPEQHHEDLHVRKRLEFNTRYPNTSYQSSNLQNPAYKSSSLQENGTKMEGEKECRS</sequence>
<feature type="region of interest" description="Disordered" evidence="1">
    <location>
        <begin position="26"/>
        <end position="62"/>
    </location>
</feature>
<dbReference type="Gramene" id="RZC66370">
    <property type="protein sequence ID" value="RZC66370"/>
    <property type="gene ID" value="C5167_010047"/>
</dbReference>
<dbReference type="Proteomes" id="UP000316621">
    <property type="component" value="Chromosome 6"/>
</dbReference>